<keyword evidence="4" id="KW-0378">Hydrolase</keyword>
<dbReference type="SUPFAM" id="SSF56300">
    <property type="entry name" value="Metallo-dependent phosphatases"/>
    <property type="match status" value="1"/>
</dbReference>
<dbReference type="InterPro" id="IPR000979">
    <property type="entry name" value="Phosphodiesterase_MJ0936/Vps29"/>
</dbReference>
<comment type="cofactor">
    <cofactor evidence="2">
        <name>a divalent metal cation</name>
        <dbReference type="ChEBI" id="CHEBI:60240"/>
    </cofactor>
</comment>
<dbReference type="Pfam" id="PF12850">
    <property type="entry name" value="Metallophos_2"/>
    <property type="match status" value="1"/>
</dbReference>
<dbReference type="EC" id="3.1.4.-" evidence="2"/>
<dbReference type="InterPro" id="IPR029052">
    <property type="entry name" value="Metallo-depent_PP-like"/>
</dbReference>
<organism evidence="4 5">
    <name type="scientific">Faecalibacterium prausnitzii</name>
    <dbReference type="NCBI Taxonomy" id="853"/>
    <lineage>
        <taxon>Bacteria</taxon>
        <taxon>Bacillati</taxon>
        <taxon>Bacillota</taxon>
        <taxon>Clostridia</taxon>
        <taxon>Eubacteriales</taxon>
        <taxon>Oscillospiraceae</taxon>
        <taxon>Faecalibacterium</taxon>
    </lineage>
</organism>
<dbReference type="PANTHER" id="PTHR11124">
    <property type="entry name" value="VACUOLAR SORTING PROTEIN VPS29"/>
    <property type="match status" value="1"/>
</dbReference>
<dbReference type="NCBIfam" id="TIGR00040">
    <property type="entry name" value="yfcE"/>
    <property type="match status" value="1"/>
</dbReference>
<evidence type="ECO:0000313" key="5">
    <source>
        <dbReference type="Proteomes" id="UP000461506"/>
    </source>
</evidence>
<proteinExistence type="inferred from homology"/>
<evidence type="ECO:0000256" key="1">
    <source>
        <dbReference type="ARBA" id="ARBA00008950"/>
    </source>
</evidence>
<comment type="caution">
    <text evidence="4">The sequence shown here is derived from an EMBL/GenBank/DDBJ whole genome shotgun (WGS) entry which is preliminary data.</text>
</comment>
<gene>
    <name evidence="4" type="ORF">GKD95_10090</name>
</gene>
<reference evidence="4 5" key="1">
    <citation type="journal article" date="2019" name="Nat. Med.">
        <title>A library of human gut bacterial isolates paired with longitudinal multiomics data enables mechanistic microbiome research.</title>
        <authorList>
            <person name="Poyet M."/>
            <person name="Groussin M."/>
            <person name="Gibbons S.M."/>
            <person name="Avila-Pacheco J."/>
            <person name="Jiang X."/>
            <person name="Kearney S.M."/>
            <person name="Perrotta A.R."/>
            <person name="Berdy B."/>
            <person name="Zhao S."/>
            <person name="Lieberman T.D."/>
            <person name="Swanson P.K."/>
            <person name="Smith M."/>
            <person name="Roesemann S."/>
            <person name="Alexander J.E."/>
            <person name="Rich S.A."/>
            <person name="Livny J."/>
            <person name="Vlamakis H."/>
            <person name="Clish C."/>
            <person name="Bullock K."/>
            <person name="Deik A."/>
            <person name="Scott J."/>
            <person name="Pierce K.A."/>
            <person name="Xavier R.J."/>
            <person name="Alm E.J."/>
        </authorList>
    </citation>
    <scope>NUCLEOTIDE SEQUENCE [LARGE SCALE GENOMIC DNA]</scope>
    <source>
        <strain evidence="4 5">BIOML-A1</strain>
    </source>
</reference>
<dbReference type="EMBL" id="WKQN01000009">
    <property type="protein sequence ID" value="MSC63669.1"/>
    <property type="molecule type" value="Genomic_DNA"/>
</dbReference>
<protein>
    <recommendedName>
        <fullName evidence="2">Phosphoesterase</fullName>
        <ecNumber evidence="2">3.1.4.-</ecNumber>
    </recommendedName>
</protein>
<dbReference type="Gene3D" id="3.60.21.10">
    <property type="match status" value="1"/>
</dbReference>
<dbReference type="GO" id="GO:0046872">
    <property type="term" value="F:metal ion binding"/>
    <property type="evidence" value="ECO:0007669"/>
    <property type="project" value="UniProtKB-KW"/>
</dbReference>
<feature type="domain" description="Calcineurin-like phosphoesterase" evidence="3">
    <location>
        <begin position="1"/>
        <end position="164"/>
    </location>
</feature>
<dbReference type="InterPro" id="IPR041802">
    <property type="entry name" value="MPP_YfcE"/>
</dbReference>
<dbReference type="Proteomes" id="UP000461506">
    <property type="component" value="Unassembled WGS sequence"/>
</dbReference>
<comment type="similarity">
    <text evidence="1 2">Belongs to the metallophosphoesterase superfamily. YfcE family.</text>
</comment>
<dbReference type="CDD" id="cd00841">
    <property type="entry name" value="MPP_YfcE"/>
    <property type="match status" value="1"/>
</dbReference>
<dbReference type="InterPro" id="IPR024654">
    <property type="entry name" value="Calcineurin-like_PHP_lpxH"/>
</dbReference>
<dbReference type="RefSeq" id="WP_154277342.1">
    <property type="nucleotide sequence ID" value="NZ_WKQN01000009.1"/>
</dbReference>
<dbReference type="GO" id="GO:0016787">
    <property type="term" value="F:hydrolase activity"/>
    <property type="evidence" value="ECO:0007669"/>
    <property type="project" value="UniProtKB-UniRule"/>
</dbReference>
<sequence length="182" mass="20665">MKWMIASDLHGSAYYCRKMLEAFEREGADRLFLLGDLLYHGPRNDLPREYAPKEVIPLLNGKKEKLLCVRGNCDAEVDQMVLEFPVLADYAVLPVGQRLIYATHGHIYHVKNLPPLVPGDVLLHGHTHVPAWTEFGQGNLYLNPGSVSIPKENSPHSYMTLEENTMQWKELESSAVFHELTL</sequence>
<name>A0A844DWC5_9FIRM</name>
<dbReference type="NCBIfam" id="NF006988">
    <property type="entry name" value="PRK09453.1"/>
    <property type="match status" value="1"/>
</dbReference>
<evidence type="ECO:0000259" key="3">
    <source>
        <dbReference type="Pfam" id="PF12850"/>
    </source>
</evidence>
<evidence type="ECO:0000313" key="4">
    <source>
        <dbReference type="EMBL" id="MSC63669.1"/>
    </source>
</evidence>
<evidence type="ECO:0000256" key="2">
    <source>
        <dbReference type="RuleBase" id="RU362039"/>
    </source>
</evidence>
<dbReference type="AlphaFoldDB" id="A0A844DWC5"/>
<accession>A0A844DWC5</accession>
<keyword evidence="2" id="KW-0479">Metal-binding</keyword>